<evidence type="ECO:0000256" key="1">
    <source>
        <dbReference type="ARBA" id="ARBA00004141"/>
    </source>
</evidence>
<evidence type="ECO:0000256" key="5">
    <source>
        <dbReference type="ARBA" id="ARBA00023136"/>
    </source>
</evidence>
<evidence type="ECO:0000313" key="9">
    <source>
        <dbReference type="EMBL" id="TPX30944.1"/>
    </source>
</evidence>
<reference evidence="9 10" key="1">
    <citation type="journal article" date="2019" name="Sci. Rep.">
        <title>Comparative genomics of chytrid fungi reveal insights into the obligate biotrophic and pathogenic lifestyle of Synchytrium endobioticum.</title>
        <authorList>
            <person name="van de Vossenberg B.T.L.H."/>
            <person name="Warris S."/>
            <person name="Nguyen H.D.T."/>
            <person name="van Gent-Pelzer M.P.E."/>
            <person name="Joly D.L."/>
            <person name="van de Geest H.C."/>
            <person name="Bonants P.J.M."/>
            <person name="Smith D.S."/>
            <person name="Levesque C.A."/>
            <person name="van der Lee T.A.J."/>
        </authorList>
    </citation>
    <scope>NUCLEOTIDE SEQUENCE [LARGE SCALE GENOMIC DNA]</scope>
    <source>
        <strain evidence="9 10">JEL517</strain>
    </source>
</reference>
<name>A0A507BYR2_9FUNG</name>
<dbReference type="OrthoDB" id="2129101at2759"/>
<dbReference type="GO" id="GO:0005886">
    <property type="term" value="C:plasma membrane"/>
    <property type="evidence" value="ECO:0007669"/>
    <property type="project" value="TreeGrafter"/>
</dbReference>
<dbReference type="GeneID" id="42006847"/>
<feature type="transmembrane region" description="Helical" evidence="7">
    <location>
        <begin position="135"/>
        <end position="152"/>
    </location>
</feature>
<keyword evidence="10" id="KW-1185">Reference proteome</keyword>
<evidence type="ECO:0000256" key="2">
    <source>
        <dbReference type="ARBA" id="ARBA00006244"/>
    </source>
</evidence>
<feature type="domain" description="TM7S3/TM198-like" evidence="8">
    <location>
        <begin position="28"/>
        <end position="225"/>
    </location>
</feature>
<feature type="transmembrane region" description="Helical" evidence="7">
    <location>
        <begin position="164"/>
        <end position="186"/>
    </location>
</feature>
<dbReference type="PANTHER" id="PTHR31247:SF5">
    <property type="entry name" value="DUF4203 DOMAIN-CONTAINING PROTEIN"/>
    <property type="match status" value="1"/>
</dbReference>
<comment type="caution">
    <text evidence="9">The sequence shown here is derived from an EMBL/GenBank/DDBJ whole genome shotgun (WGS) entry which is preliminary data.</text>
</comment>
<feature type="transmembrane region" description="Helical" evidence="7">
    <location>
        <begin position="15"/>
        <end position="37"/>
    </location>
</feature>
<evidence type="ECO:0000256" key="4">
    <source>
        <dbReference type="ARBA" id="ARBA00022989"/>
    </source>
</evidence>
<proteinExistence type="inferred from homology"/>
<gene>
    <name evidence="9" type="ORF">SmJEL517_g05624</name>
</gene>
<evidence type="ECO:0000256" key="6">
    <source>
        <dbReference type="ARBA" id="ARBA00049737"/>
    </source>
</evidence>
<keyword evidence="3 7" id="KW-0812">Transmembrane</keyword>
<keyword evidence="5 7" id="KW-0472">Membrane</keyword>
<feature type="transmembrane region" description="Helical" evidence="7">
    <location>
        <begin position="80"/>
        <end position="100"/>
    </location>
</feature>
<evidence type="ECO:0000259" key="8">
    <source>
        <dbReference type="Pfam" id="PF13886"/>
    </source>
</evidence>
<sequence length="246" mass="25805">MSTTVDTAIATTQNLYAQVTAQSSVLAILLIVTGLFLTFYGYRLFTPVLFVIGAYVGGLLAYIIVLNTEPAGGFANRDTLILVVVLVAALVVGCLTICLWRVGIALLGAALGFVLGLFILSWASGGVIASGLGRAIFLSVLSIIGGIAISILQKPIIIVATAVVGSYAFISGVDIFANTGFSLAAQQMINAHNSLNLSPFQTSPRMFAMLIGFMAAAIVGILFQFRATKSFTWSQPRGFVRSVGKA</sequence>
<dbReference type="InterPro" id="IPR040236">
    <property type="entry name" value="TMEM198"/>
</dbReference>
<dbReference type="RefSeq" id="XP_031022494.1">
    <property type="nucleotide sequence ID" value="XM_031171550.1"/>
</dbReference>
<comment type="similarity">
    <text evidence="2">Belongs to the TMEM198 family.</text>
</comment>
<evidence type="ECO:0000256" key="3">
    <source>
        <dbReference type="ARBA" id="ARBA00022692"/>
    </source>
</evidence>
<feature type="transmembrane region" description="Helical" evidence="7">
    <location>
        <begin position="107"/>
        <end position="129"/>
    </location>
</feature>
<evidence type="ECO:0000256" key="7">
    <source>
        <dbReference type="SAM" id="Phobius"/>
    </source>
</evidence>
<dbReference type="AlphaFoldDB" id="A0A507BYR2"/>
<dbReference type="Pfam" id="PF13886">
    <property type="entry name" value="TM7S3_TM198"/>
    <property type="match status" value="1"/>
</dbReference>
<dbReference type="Proteomes" id="UP000319731">
    <property type="component" value="Unassembled WGS sequence"/>
</dbReference>
<feature type="transmembrane region" description="Helical" evidence="7">
    <location>
        <begin position="206"/>
        <end position="225"/>
    </location>
</feature>
<accession>A0A507BYR2</accession>
<dbReference type="PANTHER" id="PTHR31247">
    <property type="entry name" value="TRANSMEMBRANE PROTEIN 198 FAMILY MEMBER"/>
    <property type="match status" value="1"/>
</dbReference>
<keyword evidence="4 7" id="KW-1133">Transmembrane helix</keyword>
<protein>
    <recommendedName>
        <fullName evidence="6">Transmembrane protein 198</fullName>
    </recommendedName>
</protein>
<dbReference type="InterPro" id="IPR025256">
    <property type="entry name" value="TM7S3/TM198-like_dom"/>
</dbReference>
<evidence type="ECO:0000313" key="10">
    <source>
        <dbReference type="Proteomes" id="UP000319731"/>
    </source>
</evidence>
<comment type="subcellular location">
    <subcellularLocation>
        <location evidence="1">Membrane</location>
        <topology evidence="1">Multi-pass membrane protein</topology>
    </subcellularLocation>
</comment>
<organism evidence="9 10">
    <name type="scientific">Synchytrium microbalum</name>
    <dbReference type="NCBI Taxonomy" id="1806994"/>
    <lineage>
        <taxon>Eukaryota</taxon>
        <taxon>Fungi</taxon>
        <taxon>Fungi incertae sedis</taxon>
        <taxon>Chytridiomycota</taxon>
        <taxon>Chytridiomycota incertae sedis</taxon>
        <taxon>Chytridiomycetes</taxon>
        <taxon>Synchytriales</taxon>
        <taxon>Synchytriaceae</taxon>
        <taxon>Synchytrium</taxon>
    </lineage>
</organism>
<dbReference type="EMBL" id="QEAO01000053">
    <property type="protein sequence ID" value="TPX30944.1"/>
    <property type="molecule type" value="Genomic_DNA"/>
</dbReference>
<feature type="transmembrane region" description="Helical" evidence="7">
    <location>
        <begin position="44"/>
        <end position="65"/>
    </location>
</feature>
<dbReference type="STRING" id="1806994.A0A507BYR2"/>